<evidence type="ECO:0000256" key="6">
    <source>
        <dbReference type="PIRSR" id="PIRSR605468-50"/>
    </source>
</evidence>
<sequence length="140" mass="15162">MSIDGEWYNEFGSQLRFEADQEGTVSGAYVTAVGHAPGTYLLTGRHVGPTGPGHGMALGWTVAWRNDHGDLGSVSSWSGQFMAGPERILTTWLLTRSAATTETWESTVVGQDVFTRQKPTDDDVDRALRSGRPVSHPMPA</sequence>
<dbReference type="Proteomes" id="UP000053024">
    <property type="component" value="Unassembled WGS sequence"/>
</dbReference>
<feature type="compositionally biased region" description="Basic and acidic residues" evidence="8">
    <location>
        <begin position="118"/>
        <end position="128"/>
    </location>
</feature>
<comment type="subcellular location">
    <subcellularLocation>
        <location evidence="1 7">Secreted</location>
    </subcellularLocation>
</comment>
<keyword evidence="4 7" id="KW-0732">Signal</keyword>
<feature type="binding site" evidence="6">
    <location>
        <position position="29"/>
    </location>
    <ligand>
        <name>biotin</name>
        <dbReference type="ChEBI" id="CHEBI:57586"/>
    </ligand>
</feature>
<keyword evidence="10" id="KW-1185">Reference proteome</keyword>
<dbReference type="GO" id="GO:0009374">
    <property type="term" value="F:biotin binding"/>
    <property type="evidence" value="ECO:0007669"/>
    <property type="project" value="UniProtKB-UniRule"/>
</dbReference>
<dbReference type="EMBL" id="LMWX01000047">
    <property type="protein sequence ID" value="KUN80527.1"/>
    <property type="molecule type" value="Genomic_DNA"/>
</dbReference>
<comment type="function">
    <text evidence="7">Forms a strong non-covalent specific complex with biotin.</text>
</comment>
<proteinExistence type="inferred from homology"/>
<evidence type="ECO:0000256" key="7">
    <source>
        <dbReference type="RuleBase" id="RU369114"/>
    </source>
</evidence>
<evidence type="ECO:0000256" key="1">
    <source>
        <dbReference type="ARBA" id="ARBA00004613"/>
    </source>
</evidence>
<feature type="binding site" evidence="6">
    <location>
        <position position="104"/>
    </location>
    <ligand>
        <name>biotin</name>
        <dbReference type="ChEBI" id="CHEBI:57586"/>
    </ligand>
</feature>
<evidence type="ECO:0000313" key="10">
    <source>
        <dbReference type="Proteomes" id="UP000053024"/>
    </source>
</evidence>
<dbReference type="PRINTS" id="PR00709">
    <property type="entry name" value="AVIDIN"/>
</dbReference>
<dbReference type="PANTHER" id="PTHR34399:SF6">
    <property type="entry name" value="AVIDIN-LIKE"/>
    <property type="match status" value="1"/>
</dbReference>
<keyword evidence="3 7" id="KW-0964">Secreted</keyword>
<evidence type="ECO:0000256" key="2">
    <source>
        <dbReference type="ARBA" id="ARBA00006297"/>
    </source>
</evidence>
<comment type="subunit">
    <text evidence="7">Homotetramer.</text>
</comment>
<evidence type="ECO:0000256" key="4">
    <source>
        <dbReference type="ARBA" id="ARBA00022729"/>
    </source>
</evidence>
<dbReference type="SUPFAM" id="SSF50876">
    <property type="entry name" value="Avidin/streptavidin"/>
    <property type="match status" value="1"/>
</dbReference>
<comment type="similarity">
    <text evidence="2 7">Belongs to the avidin/streptavidin family.</text>
</comment>
<dbReference type="InterPro" id="IPR051764">
    <property type="entry name" value="Avidin/Streptavidin-rel"/>
</dbReference>
<feature type="binding site" evidence="6">
    <location>
        <position position="77"/>
    </location>
    <ligand>
        <name>biotin</name>
        <dbReference type="ChEBI" id="CHEBI:57586"/>
    </ligand>
</feature>
<dbReference type="PROSITE" id="PS51326">
    <property type="entry name" value="AVIDIN_2"/>
    <property type="match status" value="1"/>
</dbReference>
<dbReference type="GO" id="GO:0005576">
    <property type="term" value="C:extracellular region"/>
    <property type="evidence" value="ECO:0007669"/>
    <property type="project" value="UniProtKB-SubCell"/>
</dbReference>
<dbReference type="RefSeq" id="WP_061926714.1">
    <property type="nucleotide sequence ID" value="NZ_JBEYBH010000002.1"/>
</dbReference>
<accession>A0A101SUR8</accession>
<comment type="caution">
    <text evidence="9">The sequence shown here is derived from an EMBL/GenBank/DDBJ whole genome shotgun (WGS) entry which is preliminary data.</text>
</comment>
<evidence type="ECO:0000256" key="3">
    <source>
        <dbReference type="ARBA" id="ARBA00022525"/>
    </source>
</evidence>
<gene>
    <name evidence="9" type="ORF">AQJ66_25600</name>
</gene>
<dbReference type="Pfam" id="PF01382">
    <property type="entry name" value="Avidin"/>
    <property type="match status" value="1"/>
</dbReference>
<keyword evidence="5 6" id="KW-0092">Biotin</keyword>
<evidence type="ECO:0000256" key="5">
    <source>
        <dbReference type="ARBA" id="ARBA00023267"/>
    </source>
</evidence>
<reference evidence="9 10" key="1">
    <citation type="submission" date="2015-10" db="EMBL/GenBank/DDBJ databases">
        <title>Draft genome sequence of Streptomyces bungoensis DSM 41781, type strain for the species Streptomyces bungoensis.</title>
        <authorList>
            <person name="Ruckert C."/>
            <person name="Winkler A."/>
            <person name="Kalinowski J."/>
            <person name="Kampfer P."/>
            <person name="Glaeser S."/>
        </authorList>
    </citation>
    <scope>NUCLEOTIDE SEQUENCE [LARGE SCALE GENOMIC DNA]</scope>
    <source>
        <strain evidence="9 10">DSM 41781</strain>
    </source>
</reference>
<dbReference type="InterPro" id="IPR005469">
    <property type="entry name" value="Avidin"/>
</dbReference>
<dbReference type="InterPro" id="IPR005468">
    <property type="entry name" value="Avidin/str"/>
</dbReference>
<dbReference type="Gene3D" id="2.40.128.30">
    <property type="entry name" value="Avidin-like"/>
    <property type="match status" value="1"/>
</dbReference>
<dbReference type="STRING" id="285568.AQJ66_25600"/>
<evidence type="ECO:0000256" key="8">
    <source>
        <dbReference type="SAM" id="MobiDB-lite"/>
    </source>
</evidence>
<organism evidence="9 10">
    <name type="scientific">Streptomyces bungoensis</name>
    <dbReference type="NCBI Taxonomy" id="285568"/>
    <lineage>
        <taxon>Bacteria</taxon>
        <taxon>Bacillati</taxon>
        <taxon>Actinomycetota</taxon>
        <taxon>Actinomycetes</taxon>
        <taxon>Kitasatosporales</taxon>
        <taxon>Streptomycetaceae</taxon>
        <taxon>Streptomyces</taxon>
    </lineage>
</organism>
<dbReference type="InterPro" id="IPR036896">
    <property type="entry name" value="Avidin-like_sf"/>
</dbReference>
<feature type="binding site" evidence="6">
    <location>
        <position position="40"/>
    </location>
    <ligand>
        <name>biotin</name>
        <dbReference type="ChEBI" id="CHEBI:57586"/>
    </ligand>
</feature>
<dbReference type="AlphaFoldDB" id="A0A101SUR8"/>
<evidence type="ECO:0000313" key="9">
    <source>
        <dbReference type="EMBL" id="KUN80527.1"/>
    </source>
</evidence>
<dbReference type="PANTHER" id="PTHR34399">
    <property type="entry name" value="AVIDIN-RELATED"/>
    <property type="match status" value="1"/>
</dbReference>
<dbReference type="OrthoDB" id="9092901at2"/>
<name>A0A101SUR8_9ACTN</name>
<feature type="region of interest" description="Disordered" evidence="8">
    <location>
        <begin position="118"/>
        <end position="140"/>
    </location>
</feature>
<protein>
    <recommendedName>
        <fullName evidence="7">Streptavidin</fullName>
    </recommendedName>
</protein>
<feature type="binding site" evidence="6">
    <location>
        <position position="92"/>
    </location>
    <ligand>
        <name>biotin</name>
        <dbReference type="ChEBI" id="CHEBI:57586"/>
    </ligand>
</feature>